<proteinExistence type="predicted"/>
<gene>
    <name evidence="2" type="primary">LOC102197547</name>
</gene>
<keyword evidence="1" id="KW-1185">Reference proteome</keyword>
<evidence type="ECO:0000313" key="2">
    <source>
        <dbReference type="RefSeq" id="XP_013770796.1"/>
    </source>
</evidence>
<organism evidence="1 2">
    <name type="scientific">Pundamilia nyererei</name>
    <dbReference type="NCBI Taxonomy" id="303518"/>
    <lineage>
        <taxon>Eukaryota</taxon>
        <taxon>Metazoa</taxon>
        <taxon>Chordata</taxon>
        <taxon>Craniata</taxon>
        <taxon>Vertebrata</taxon>
        <taxon>Euteleostomi</taxon>
        <taxon>Actinopterygii</taxon>
        <taxon>Neopterygii</taxon>
        <taxon>Teleostei</taxon>
        <taxon>Neoteleostei</taxon>
        <taxon>Acanthomorphata</taxon>
        <taxon>Ovalentaria</taxon>
        <taxon>Cichlomorphae</taxon>
        <taxon>Cichliformes</taxon>
        <taxon>Cichlidae</taxon>
        <taxon>African cichlids</taxon>
        <taxon>Pseudocrenilabrinae</taxon>
        <taxon>Haplochromini</taxon>
        <taxon>Pundamilia</taxon>
    </lineage>
</organism>
<protein>
    <submittedName>
        <fullName evidence="2">Uncharacterized protein LOC102197547 isoform X1</fullName>
    </submittedName>
</protein>
<dbReference type="AlphaFoldDB" id="A0A9Y6JIY9"/>
<name>A0A9Y6JIY9_9CICH</name>
<dbReference type="Proteomes" id="UP000695023">
    <property type="component" value="Unplaced"/>
</dbReference>
<reference evidence="2" key="1">
    <citation type="submission" date="2025-08" db="UniProtKB">
        <authorList>
            <consortium name="RefSeq"/>
        </authorList>
    </citation>
    <scope>IDENTIFICATION</scope>
</reference>
<accession>A0A9Y6JIY9</accession>
<dbReference type="GeneID" id="102197547"/>
<evidence type="ECO:0000313" key="1">
    <source>
        <dbReference type="Proteomes" id="UP000695023"/>
    </source>
</evidence>
<dbReference type="RefSeq" id="XP_013770796.1">
    <property type="nucleotide sequence ID" value="XM_013915342.1"/>
</dbReference>
<sequence>MVYPSDYLPHFQPRDGDNLHTQESGDAGLSSDMVHKFCYKYEESALPVTDTGSCVRPILHMKQFPMMAKSKPHPYPPESRPMTEGFLIKSSLTGMQSGPQNNFNCQTYTDRDDNSKGEEVFKPLPGTSAITEALMEDVGNKGNIMDANTDAKENPGSAAPVEEVTAQNRYKKRAVGKKWKVYNLCVVAVLIINFPACNGSNDGLNCWVCKDQDKCSSLNTIYDEYDHILYQRDYGEKAFSECSQIPPPVPKTPKTCTVCQSDFVFITCSNDTNEIQPEAKGSLIQDIHKTCMQYKTSDPMPSRGTSHYNPDRGPTGLILMAVLFLIAIGPL</sequence>